<evidence type="ECO:0000313" key="2">
    <source>
        <dbReference type="Proteomes" id="UP000020218"/>
    </source>
</evidence>
<dbReference type="EMBL" id="JFAX01000004">
    <property type="protein sequence ID" value="EXI68710.1"/>
    <property type="molecule type" value="Genomic_DNA"/>
</dbReference>
<keyword evidence="2" id="KW-1185">Reference proteome</keyword>
<accession>A0A011NVR1</accession>
<dbReference type="STRING" id="1454001.AW08_01022"/>
<name>A0A011NVR1_9PROT</name>
<protein>
    <submittedName>
        <fullName evidence="1">Uncharacterized protein</fullName>
    </submittedName>
</protein>
<reference evidence="1" key="1">
    <citation type="submission" date="2014-02" db="EMBL/GenBank/DDBJ databases">
        <title>Expanding our view of genomic diversity in Candidatus Accumulibacter clades.</title>
        <authorList>
            <person name="Skennerton C.T."/>
            <person name="Barr J.J."/>
            <person name="Slater F.R."/>
            <person name="Bond P.L."/>
            <person name="Tyson G.W."/>
        </authorList>
    </citation>
    <scope>NUCLEOTIDE SEQUENCE [LARGE SCALE GENOMIC DNA]</scope>
</reference>
<comment type="caution">
    <text evidence="1">The sequence shown here is derived from an EMBL/GenBank/DDBJ whole genome shotgun (WGS) entry which is preliminary data.</text>
</comment>
<proteinExistence type="predicted"/>
<organism evidence="1 2">
    <name type="scientific">Candidatus Accumulibacter adjunctus</name>
    <dbReference type="NCBI Taxonomy" id="1454001"/>
    <lineage>
        <taxon>Bacteria</taxon>
        <taxon>Pseudomonadati</taxon>
        <taxon>Pseudomonadota</taxon>
        <taxon>Betaproteobacteria</taxon>
        <taxon>Candidatus Accumulibacter</taxon>
    </lineage>
</organism>
<gene>
    <name evidence="1" type="ORF">AW08_01022</name>
</gene>
<sequence length="235" mass="24817">MLGVRVLGAGVSGCGVVLPGRTFGKGMICVSCVPERGELAGVDRPLEPKVENSECGRGCVDCLRLAVLPVSRQTDRVSARRSMKPSDSSSTSAFSVSWTLPVFSHRSATVALPSTRMRTMRTLRWTTRVRCAMASSPAAVLAKTKVGSSCSEAILSAGSSGQLPGSFAIPHVRFPPVAIIVETACGRAVNRCFRPFRPRITVPGAGALATGFAILHSLPEVARSRGRPVVRKMSP</sequence>
<dbReference type="AlphaFoldDB" id="A0A011NVR1"/>
<evidence type="ECO:0000313" key="1">
    <source>
        <dbReference type="EMBL" id="EXI68710.1"/>
    </source>
</evidence>
<dbReference type="Proteomes" id="UP000020218">
    <property type="component" value="Unassembled WGS sequence"/>
</dbReference>